<comment type="similarity">
    <text evidence="2">Belongs to the glycosyl hydrolase 3 family.</text>
</comment>
<dbReference type="Pfam" id="PF14310">
    <property type="entry name" value="Fn3-like"/>
    <property type="match status" value="1"/>
</dbReference>
<evidence type="ECO:0000313" key="8">
    <source>
        <dbReference type="EMBL" id="CAG9294595.1"/>
    </source>
</evidence>
<evidence type="ECO:0000256" key="6">
    <source>
        <dbReference type="ARBA" id="ARBA00023295"/>
    </source>
</evidence>
<dbReference type="InterPro" id="IPR036881">
    <property type="entry name" value="Glyco_hydro_3_C_sf"/>
</dbReference>
<reference evidence="8" key="1">
    <citation type="submission" date="2022-02" db="EMBL/GenBank/DDBJ databases">
        <authorList>
            <person name="Giguere J D."/>
        </authorList>
    </citation>
    <scope>NUCLEOTIDE SEQUENCE</scope>
    <source>
        <strain evidence="8">CCAP 1055/1</strain>
    </source>
</reference>
<dbReference type="AlphaFoldDB" id="A0A8J9X938"/>
<evidence type="ECO:0000256" key="1">
    <source>
        <dbReference type="ARBA" id="ARBA00000448"/>
    </source>
</evidence>
<dbReference type="Pfam" id="PF01915">
    <property type="entry name" value="Glyco_hydro_3_C"/>
    <property type="match status" value="1"/>
</dbReference>
<dbReference type="InterPro" id="IPR026891">
    <property type="entry name" value="Fn3-like"/>
</dbReference>
<dbReference type="PANTHER" id="PTHR30620:SF16">
    <property type="entry name" value="LYSOSOMAL BETA GLUCOSIDASE"/>
    <property type="match status" value="1"/>
</dbReference>
<evidence type="ECO:0000256" key="2">
    <source>
        <dbReference type="ARBA" id="ARBA00005336"/>
    </source>
</evidence>
<organism evidence="8">
    <name type="scientific">Phaeodactylum tricornutum</name>
    <name type="common">Diatom</name>
    <dbReference type="NCBI Taxonomy" id="2850"/>
    <lineage>
        <taxon>Eukaryota</taxon>
        <taxon>Sar</taxon>
        <taxon>Stramenopiles</taxon>
        <taxon>Ochrophyta</taxon>
        <taxon>Bacillariophyta</taxon>
        <taxon>Bacillariophyceae</taxon>
        <taxon>Bacillariophycidae</taxon>
        <taxon>Naviculales</taxon>
        <taxon>Phaeodactylaceae</taxon>
        <taxon>Phaeodactylum</taxon>
    </lineage>
</organism>
<evidence type="ECO:0000256" key="4">
    <source>
        <dbReference type="ARBA" id="ARBA00022729"/>
    </source>
</evidence>
<keyword evidence="4" id="KW-0732">Signal</keyword>
<dbReference type="InterPro" id="IPR036962">
    <property type="entry name" value="Glyco_hydro_3_N_sf"/>
</dbReference>
<dbReference type="SMART" id="SM01217">
    <property type="entry name" value="Fn3_like"/>
    <property type="match status" value="1"/>
</dbReference>
<dbReference type="GO" id="GO:0009251">
    <property type="term" value="P:glucan catabolic process"/>
    <property type="evidence" value="ECO:0007669"/>
    <property type="project" value="TreeGrafter"/>
</dbReference>
<name>A0A8J9X938_PHATR</name>
<dbReference type="Gene3D" id="3.40.50.1700">
    <property type="entry name" value="Glycoside hydrolase family 3 C-terminal domain"/>
    <property type="match status" value="1"/>
</dbReference>
<dbReference type="Gene3D" id="3.20.20.300">
    <property type="entry name" value="Glycoside hydrolase, family 3, N-terminal domain"/>
    <property type="match status" value="1"/>
</dbReference>
<dbReference type="Pfam" id="PF00933">
    <property type="entry name" value="Glyco_hydro_3"/>
    <property type="match status" value="1"/>
</dbReference>
<gene>
    <name evidence="8" type="ORF">PTTT1_LOCUS55197</name>
</gene>
<dbReference type="EMBL" id="OU594950">
    <property type="protein sequence ID" value="CAG9294595.1"/>
    <property type="molecule type" value="Genomic_DNA"/>
</dbReference>
<dbReference type="Proteomes" id="UP000836788">
    <property type="component" value="Chromosome 9"/>
</dbReference>
<dbReference type="GO" id="GO:0008422">
    <property type="term" value="F:beta-glucosidase activity"/>
    <property type="evidence" value="ECO:0007669"/>
    <property type="project" value="UniProtKB-EC"/>
</dbReference>
<feature type="domain" description="Fibronectin type III-like" evidence="7">
    <location>
        <begin position="699"/>
        <end position="769"/>
    </location>
</feature>
<comment type="catalytic activity">
    <reaction evidence="1">
        <text>Hydrolysis of terminal, non-reducing beta-D-glucosyl residues with release of beta-D-glucose.</text>
        <dbReference type="EC" id="3.2.1.21"/>
    </reaction>
</comment>
<dbReference type="InterPro" id="IPR017853">
    <property type="entry name" value="GH"/>
</dbReference>
<dbReference type="InterPro" id="IPR001764">
    <property type="entry name" value="Glyco_hydro_3_N"/>
</dbReference>
<evidence type="ECO:0000256" key="3">
    <source>
        <dbReference type="ARBA" id="ARBA00012744"/>
    </source>
</evidence>
<evidence type="ECO:0000259" key="7">
    <source>
        <dbReference type="SMART" id="SM01217"/>
    </source>
</evidence>
<proteinExistence type="inferred from homology"/>
<evidence type="ECO:0000256" key="5">
    <source>
        <dbReference type="ARBA" id="ARBA00022801"/>
    </source>
</evidence>
<dbReference type="InterPro" id="IPR013783">
    <property type="entry name" value="Ig-like_fold"/>
</dbReference>
<keyword evidence="6" id="KW-0326">Glycosidase</keyword>
<dbReference type="SUPFAM" id="SSF52279">
    <property type="entry name" value="Beta-D-glucan exohydrolase, C-terminal domain"/>
    <property type="match status" value="1"/>
</dbReference>
<dbReference type="InterPro" id="IPR051915">
    <property type="entry name" value="Cellulose_Degrad_GH3"/>
</dbReference>
<sequence length="953" mass="105580">MVAENKSRQIDSSFRNLKRKSQIEEMLSSMTIEEKIGQMSQIDINMIIEDDPEGNGKKRLNVAAAELYLGERGIGSVLNLVSGASWTAQDFRQVAVQLKEISDRYNRPPVIWGLDSVHGANYILGASIPPQPINMAATFNLTVPYQAGIIASRDTRAAGITWLFSPLLGIALEPRWSRVYETFGEDPTMVGLMAAQMIAGIQKPDSNPLAIPSRAAACAKHFIGYSMPRDGHDRSPSWIPTRHLYQYFVPPWQYAMKQNALTVMESYTETDGVPNVANPQALNYLLRQRLGFDGVLVTDYEEIRNANTWHHIAVNDTQATIKSLLDGSVDMSMIPWDADGFRDGILAGIQSHRLFEWRLNQSTERVLKLKETLNMYHENLAIEDPNLAMIGSDEQAVLDMAQQSLILAENDGLLPLSLNTRHKILVTGPTSSSLIHQSGGWTGQWQGALSDDWFAHGSTVFDAFSREEAWDVSFSCGVNILGGECDDEVSRQKTPFIEEIEEWVGRGPSTSIERAVKAAASKDVVLVCVGEEAYTEKPGDIRSMELPQGQYELVKALKENSVVKIVLVYFGGRPRLLRKMVEQADATIVAFLPGPTAGEALKNIVSGQINPSGKMPITYPKYSDNGGIPYFHSVSDKCTDGLAAMPHFDYVPCEVQWSFGHGLSYTSFQYSDLKSSAEDGSDLIVSVRIKNTGSTGGSEAVMLFTFDENRPTTPEYKRLRAFKKIWLASGEERTVTLTVSPEELHFIGPHNDKHYISDPAMRFWVGMGASTDCRSNPDSDLCSIVEPSVGEEAMSNNCCDVACDLWTSSQCADQYGFDQASCLALCSSISSYPTSATTLGKDGWGWNYVECLESVLWGFEQVNELPQCWKMTTLCRDVFQTKNFDEYGLGPGITPQKILPRGVTWMPNAVAVIAALISSYMMAQAMRGGFCRRTDESNERDAIQFSRVQTEQD</sequence>
<dbReference type="Gene3D" id="2.60.40.10">
    <property type="entry name" value="Immunoglobulins"/>
    <property type="match status" value="1"/>
</dbReference>
<accession>A0A8J9X938</accession>
<dbReference type="PANTHER" id="PTHR30620">
    <property type="entry name" value="PERIPLASMIC BETA-GLUCOSIDASE-RELATED"/>
    <property type="match status" value="1"/>
</dbReference>
<protein>
    <recommendedName>
        <fullName evidence="3">beta-glucosidase</fullName>
        <ecNumber evidence="3">3.2.1.21</ecNumber>
    </recommendedName>
</protein>
<dbReference type="EC" id="3.2.1.21" evidence="3"/>
<dbReference type="PRINTS" id="PR00133">
    <property type="entry name" value="GLHYDRLASE3"/>
</dbReference>
<dbReference type="SUPFAM" id="SSF51445">
    <property type="entry name" value="(Trans)glycosidases"/>
    <property type="match status" value="1"/>
</dbReference>
<keyword evidence="5" id="KW-0378">Hydrolase</keyword>
<dbReference type="InterPro" id="IPR002772">
    <property type="entry name" value="Glyco_hydro_3_C"/>
</dbReference>